<evidence type="ECO:0000313" key="2">
    <source>
        <dbReference type="Proteomes" id="UP000636949"/>
    </source>
</evidence>
<dbReference type="AlphaFoldDB" id="A0A8J3E884"/>
<accession>A0A8J3E884</accession>
<sequence length="634" mass="72665">MDISGGVDMADKTRNNIDETSPQFNEVYLSIAPLTKKGQKDIDNQIKINVNYIDWIDLSLHAHGYKGSLKLSLSALNIFNDKLKFLHDGAGFIIDLKLIAKDLRHCENDDDLSYEQTQIDLTAYNFGGAEQGAIKHTLTDLSFHEVNQEIELNTSRQTLELSFYDPLTAYAQCIAPICLYQRMSYVDVLKRILSPMASTINIEFSDQWKALNVIKDVINVNCYQRYFYDYLLEVIDLYGGVILFDYQTKKYYVESGFAEYSQNHTQKAFQLEKYDLVRMQNVVIDNIRQLQGEMTMLNTHFVLPLKQTAQASNRLQIKEAVRVNLYHSSIEQASTATQQFIESQDYKAQAVTQQMKISLHGLPTRLSALPNTELDLSGKVFDKVKPSSFKRAVVSTTKISLKLQTPEQRVPRYDDHDPLQWEIDKKHMPRFDSITEMMLTDADAPVSYCYDYNYKPQQYYRVDARVVAQSDSSKNTHALALYQGVDEKGASYLDAASSKDDYYQLSPVTQDTPSYHVEICNKSLVAEGCKNLFPVSIHLHSHFDQAYLPHRNGAYVQLCCYSEHLEIEHVKRSQVNPRVFDDSVSGLNLGQKNNYHVLCHDAKENDYLEISHRDEQTESIISVYQSNLSFIVQS</sequence>
<protein>
    <submittedName>
        <fullName evidence="1">Uncharacterized protein</fullName>
    </submittedName>
</protein>
<proteinExistence type="predicted"/>
<evidence type="ECO:0000313" key="1">
    <source>
        <dbReference type="EMBL" id="GGF90972.1"/>
    </source>
</evidence>
<comment type="caution">
    <text evidence="1">The sequence shown here is derived from an EMBL/GenBank/DDBJ whole genome shotgun (WGS) entry which is preliminary data.</text>
</comment>
<organism evidence="1 2">
    <name type="scientific">Cysteiniphilum litorale</name>
    <dbReference type="NCBI Taxonomy" id="2056700"/>
    <lineage>
        <taxon>Bacteria</taxon>
        <taxon>Pseudomonadati</taxon>
        <taxon>Pseudomonadota</taxon>
        <taxon>Gammaproteobacteria</taxon>
        <taxon>Thiotrichales</taxon>
        <taxon>Fastidiosibacteraceae</taxon>
        <taxon>Cysteiniphilum</taxon>
    </lineage>
</organism>
<reference evidence="1" key="2">
    <citation type="submission" date="2020-09" db="EMBL/GenBank/DDBJ databases">
        <authorList>
            <person name="Sun Q."/>
            <person name="Zhou Y."/>
        </authorList>
    </citation>
    <scope>NUCLEOTIDE SEQUENCE</scope>
    <source>
        <strain evidence="1">CGMCC 1.15758</strain>
    </source>
</reference>
<keyword evidence="2" id="KW-1185">Reference proteome</keyword>
<name>A0A8J3E884_9GAMM</name>
<dbReference type="Proteomes" id="UP000636949">
    <property type="component" value="Unassembled WGS sequence"/>
</dbReference>
<gene>
    <name evidence="1" type="ORF">GCM10010995_05340</name>
</gene>
<dbReference type="EMBL" id="BMJS01000003">
    <property type="protein sequence ID" value="GGF90972.1"/>
    <property type="molecule type" value="Genomic_DNA"/>
</dbReference>
<reference evidence="1" key="1">
    <citation type="journal article" date="2014" name="Int. J. Syst. Evol. Microbiol.">
        <title>Complete genome sequence of Corynebacterium casei LMG S-19264T (=DSM 44701T), isolated from a smear-ripened cheese.</title>
        <authorList>
            <consortium name="US DOE Joint Genome Institute (JGI-PGF)"/>
            <person name="Walter F."/>
            <person name="Albersmeier A."/>
            <person name="Kalinowski J."/>
            <person name="Ruckert C."/>
        </authorList>
    </citation>
    <scope>NUCLEOTIDE SEQUENCE</scope>
    <source>
        <strain evidence="1">CGMCC 1.15758</strain>
    </source>
</reference>